<proteinExistence type="predicted"/>
<dbReference type="InterPro" id="IPR002197">
    <property type="entry name" value="HTH_Fis"/>
</dbReference>
<feature type="domain" description="Sigma-54 factor interaction" evidence="7">
    <location>
        <begin position="183"/>
        <end position="403"/>
    </location>
</feature>
<dbReference type="Pfam" id="PF25601">
    <property type="entry name" value="AAA_lid_14"/>
    <property type="match status" value="1"/>
</dbReference>
<evidence type="ECO:0000313" key="8">
    <source>
        <dbReference type="EMBL" id="MDR0183464.1"/>
    </source>
</evidence>
<keyword evidence="3" id="KW-0805">Transcription regulation</keyword>
<dbReference type="PROSITE" id="PS50045">
    <property type="entry name" value="SIGMA54_INTERACT_4"/>
    <property type="match status" value="1"/>
</dbReference>
<feature type="compositionally biased region" description="Low complexity" evidence="6">
    <location>
        <begin position="518"/>
        <end position="531"/>
    </location>
</feature>
<protein>
    <submittedName>
        <fullName evidence="8">Sigma 54-interacting transcriptional regulator</fullName>
    </submittedName>
</protein>
<evidence type="ECO:0000256" key="4">
    <source>
        <dbReference type="ARBA" id="ARBA00023125"/>
    </source>
</evidence>
<dbReference type="RefSeq" id="WP_309262619.1">
    <property type="nucleotide sequence ID" value="NZ_JARUHG010000003.1"/>
</dbReference>
<keyword evidence="2" id="KW-0067">ATP-binding</keyword>
<dbReference type="SUPFAM" id="SSF52540">
    <property type="entry name" value="P-loop containing nucleoside triphosphate hydrolases"/>
    <property type="match status" value="1"/>
</dbReference>
<evidence type="ECO:0000259" key="7">
    <source>
        <dbReference type="PROSITE" id="PS50045"/>
    </source>
</evidence>
<dbReference type="InterPro" id="IPR009057">
    <property type="entry name" value="Homeodomain-like_sf"/>
</dbReference>
<feature type="region of interest" description="Disordered" evidence="6">
    <location>
        <begin position="518"/>
        <end position="539"/>
    </location>
</feature>
<dbReference type="InterPro" id="IPR027417">
    <property type="entry name" value="P-loop_NTPase"/>
</dbReference>
<dbReference type="Gene3D" id="1.10.8.60">
    <property type="match status" value="1"/>
</dbReference>
<dbReference type="Proteomes" id="UP001233535">
    <property type="component" value="Unassembled WGS sequence"/>
</dbReference>
<dbReference type="PRINTS" id="PR01590">
    <property type="entry name" value="HTHFIS"/>
</dbReference>
<dbReference type="PANTHER" id="PTHR32071:SF117">
    <property type="entry name" value="PTS-DEPENDENT DIHYDROXYACETONE KINASE OPERON REGULATORY PROTEIN-RELATED"/>
    <property type="match status" value="1"/>
</dbReference>
<keyword evidence="9" id="KW-1185">Reference proteome</keyword>
<sequence length="539" mass="57489">MALVQGWIEASTPTAQAQSYLDALASLWPGAVRVGVAYFAEAGGNALLPHAASGAALHELLPVDGTELEHPVVYARLRGEPCFIVKPAQLVDIGPSFEALRARLPPRAAWLAWPLARRGVLLLAGDADELQAWRADPLGRALSELFAALVARDGSAPSIATGRLSPSARDDAHDPSDDLNANFIGRSVAARQVRAEIRAAAVSKLSVLLTGETGVGKDHAAWLIHQASSRRGQPFIALNCAAVPRELLAAELFGSVRGAFTGADRARSGLVAAANGGTLFLDEIGDLPLELQASLLRVLQTQSYRPLGDTVERSSDFRLICATHQPLPKMIQDGRFRADLYYRIRQLELRLPPLRERRADLAPLAEHAIAHHNREHGAHVAGLSEDALALLHTHPLPGNVRQLLTWLSAACERTVAGHRIDAACLRALDTPSLLMPTDPAANDTAIDVIASASNLSALEALLCTDDLPGACRAFERLLLLRRLAEHGGSRERAAQSLGIPRRTLAHKCKVLAVDGSNTTGAPASAPASPTPEILDMESR</sequence>
<dbReference type="PANTHER" id="PTHR32071">
    <property type="entry name" value="TRANSCRIPTIONAL REGULATORY PROTEIN"/>
    <property type="match status" value="1"/>
</dbReference>
<gene>
    <name evidence="8" type="ORF">P8609_10870</name>
</gene>
<comment type="caution">
    <text evidence="8">The sequence shown here is derived from an EMBL/GenBank/DDBJ whole genome shotgun (WGS) entry which is preliminary data.</text>
</comment>
<dbReference type="CDD" id="cd00009">
    <property type="entry name" value="AAA"/>
    <property type="match status" value="1"/>
</dbReference>
<dbReference type="Pfam" id="PF00158">
    <property type="entry name" value="Sigma54_activat"/>
    <property type="match status" value="1"/>
</dbReference>
<dbReference type="InterPro" id="IPR058031">
    <property type="entry name" value="AAA_lid_NorR"/>
</dbReference>
<accession>A0ABU1CE35</accession>
<dbReference type="Pfam" id="PF02954">
    <property type="entry name" value="HTH_8"/>
    <property type="match status" value="1"/>
</dbReference>
<dbReference type="InterPro" id="IPR025943">
    <property type="entry name" value="Sigma_54_int_dom_ATP-bd_2"/>
</dbReference>
<dbReference type="InterPro" id="IPR002078">
    <property type="entry name" value="Sigma_54_int"/>
</dbReference>
<reference evidence="8 9" key="1">
    <citation type="submission" date="2023-04" db="EMBL/GenBank/DDBJ databases">
        <title>Lysobacter sp. strain UC isolated from soil sample.</title>
        <authorList>
            <person name="Choksket S."/>
            <person name="Harshvardhan F."/>
            <person name="Rana R."/>
            <person name="Patil P.B."/>
            <person name="Korpole S."/>
        </authorList>
    </citation>
    <scope>NUCLEOTIDE SEQUENCE [LARGE SCALE GENOMIC DNA]</scope>
    <source>
        <strain evidence="8 9">UC</strain>
    </source>
</reference>
<dbReference type="EMBL" id="JARUHG010000003">
    <property type="protein sequence ID" value="MDR0183464.1"/>
    <property type="molecule type" value="Genomic_DNA"/>
</dbReference>
<evidence type="ECO:0000256" key="2">
    <source>
        <dbReference type="ARBA" id="ARBA00022840"/>
    </source>
</evidence>
<organism evidence="8 9">
    <name type="scientific">Lysobacter arvi</name>
    <dbReference type="NCBI Taxonomy" id="3038776"/>
    <lineage>
        <taxon>Bacteria</taxon>
        <taxon>Pseudomonadati</taxon>
        <taxon>Pseudomonadota</taxon>
        <taxon>Gammaproteobacteria</taxon>
        <taxon>Lysobacterales</taxon>
        <taxon>Lysobacteraceae</taxon>
        <taxon>Lysobacter</taxon>
    </lineage>
</organism>
<evidence type="ECO:0000256" key="1">
    <source>
        <dbReference type="ARBA" id="ARBA00022741"/>
    </source>
</evidence>
<evidence type="ECO:0000256" key="5">
    <source>
        <dbReference type="ARBA" id="ARBA00023163"/>
    </source>
</evidence>
<dbReference type="Gene3D" id="1.10.10.60">
    <property type="entry name" value="Homeodomain-like"/>
    <property type="match status" value="1"/>
</dbReference>
<evidence type="ECO:0000313" key="9">
    <source>
        <dbReference type="Proteomes" id="UP001233535"/>
    </source>
</evidence>
<keyword evidence="1" id="KW-0547">Nucleotide-binding</keyword>
<evidence type="ECO:0000256" key="6">
    <source>
        <dbReference type="SAM" id="MobiDB-lite"/>
    </source>
</evidence>
<dbReference type="SMART" id="SM00382">
    <property type="entry name" value="AAA"/>
    <property type="match status" value="1"/>
</dbReference>
<name>A0ABU1CE35_9GAMM</name>
<keyword evidence="4" id="KW-0238">DNA-binding</keyword>
<keyword evidence="5" id="KW-0804">Transcription</keyword>
<dbReference type="Gene3D" id="3.40.50.300">
    <property type="entry name" value="P-loop containing nucleotide triphosphate hydrolases"/>
    <property type="match status" value="1"/>
</dbReference>
<dbReference type="InterPro" id="IPR003593">
    <property type="entry name" value="AAA+_ATPase"/>
</dbReference>
<dbReference type="PROSITE" id="PS00676">
    <property type="entry name" value="SIGMA54_INTERACT_2"/>
    <property type="match status" value="1"/>
</dbReference>
<dbReference type="SUPFAM" id="SSF46689">
    <property type="entry name" value="Homeodomain-like"/>
    <property type="match status" value="1"/>
</dbReference>
<evidence type="ECO:0000256" key="3">
    <source>
        <dbReference type="ARBA" id="ARBA00023015"/>
    </source>
</evidence>